<name>A0A3P7LJC1_STRVU</name>
<dbReference type="PANTHER" id="PTHR18901:SF38">
    <property type="entry name" value="PSEUDOURIDINE-5'-PHOSPHATASE"/>
    <property type="match status" value="1"/>
</dbReference>
<dbReference type="PANTHER" id="PTHR18901">
    <property type="entry name" value="2-DEOXYGLUCOSE-6-PHOSPHATE PHOSPHATASE 2"/>
    <property type="match status" value="1"/>
</dbReference>
<keyword evidence="2" id="KW-1185">Reference proteome</keyword>
<dbReference type="GO" id="GO:0016791">
    <property type="term" value="F:phosphatase activity"/>
    <property type="evidence" value="ECO:0007669"/>
    <property type="project" value="TreeGrafter"/>
</dbReference>
<dbReference type="InterPro" id="IPR023214">
    <property type="entry name" value="HAD_sf"/>
</dbReference>
<gene>
    <name evidence="1" type="ORF">SVUK_LOCUS14286</name>
</gene>
<accession>A0A3P7LJC1</accession>
<evidence type="ECO:0000313" key="2">
    <source>
        <dbReference type="Proteomes" id="UP000270094"/>
    </source>
</evidence>
<reference evidence="1 2" key="1">
    <citation type="submission" date="2018-11" db="EMBL/GenBank/DDBJ databases">
        <authorList>
            <consortium name="Pathogen Informatics"/>
        </authorList>
    </citation>
    <scope>NUCLEOTIDE SEQUENCE [LARGE SCALE GENOMIC DNA]</scope>
</reference>
<protein>
    <submittedName>
        <fullName evidence="1">Uncharacterized protein</fullName>
    </submittedName>
</protein>
<dbReference type="InterPro" id="IPR036412">
    <property type="entry name" value="HAD-like_sf"/>
</dbReference>
<dbReference type="SUPFAM" id="SSF56784">
    <property type="entry name" value="HAD-like"/>
    <property type="match status" value="1"/>
</dbReference>
<dbReference type="Proteomes" id="UP000270094">
    <property type="component" value="Unassembled WGS sequence"/>
</dbReference>
<dbReference type="AlphaFoldDB" id="A0A3P7LJC1"/>
<feature type="non-terminal residue" evidence="1">
    <location>
        <position position="1"/>
    </location>
</feature>
<dbReference type="Gene3D" id="3.40.50.1000">
    <property type="entry name" value="HAD superfamily/HAD-like"/>
    <property type="match status" value="2"/>
</dbReference>
<evidence type="ECO:0000313" key="1">
    <source>
        <dbReference type="EMBL" id="VDM79288.1"/>
    </source>
</evidence>
<proteinExistence type="predicted"/>
<dbReference type="InterPro" id="IPR023198">
    <property type="entry name" value="PGP-like_dom2"/>
</dbReference>
<organism evidence="1 2">
    <name type="scientific">Strongylus vulgaris</name>
    <name type="common">Blood worm</name>
    <dbReference type="NCBI Taxonomy" id="40348"/>
    <lineage>
        <taxon>Eukaryota</taxon>
        <taxon>Metazoa</taxon>
        <taxon>Ecdysozoa</taxon>
        <taxon>Nematoda</taxon>
        <taxon>Chromadorea</taxon>
        <taxon>Rhabditida</taxon>
        <taxon>Rhabditina</taxon>
        <taxon>Rhabditomorpha</taxon>
        <taxon>Strongyloidea</taxon>
        <taxon>Strongylidae</taxon>
        <taxon>Strongylus</taxon>
    </lineage>
</organism>
<dbReference type="OrthoDB" id="40579at2759"/>
<dbReference type="Gene3D" id="1.10.150.240">
    <property type="entry name" value="Putative phosphatase, domain 2"/>
    <property type="match status" value="1"/>
</dbReference>
<dbReference type="EMBL" id="UYYB01104596">
    <property type="protein sequence ID" value="VDM79288.1"/>
    <property type="molecule type" value="Genomic_DNA"/>
</dbReference>
<sequence length="174" mass="19354">GLLVDTEPCYTIANEAILSKYGRKFTVQLKGGKLHNISPNCFLIKANIIIQISSMARSIRFTLLIITVGLTDQIAPEEYALHYDIMLAEMFKKCPSLPGAERLVRHLANKGIPMAICSGSCSRSFEWKAENHRDWVDLIPIHDAPNGVKAALAAGMHCVMVPDKMFREEAKTLK</sequence>